<keyword evidence="5 6" id="KW-0325">Glycoprotein</keyword>
<evidence type="ECO:0000256" key="4">
    <source>
        <dbReference type="ARBA" id="ARBA00023157"/>
    </source>
</evidence>
<comment type="function">
    <text evidence="6">Salivary chemokine-binding protein which binds to host chemokines.</text>
</comment>
<comment type="subcellular location">
    <subcellularLocation>
        <location evidence="1 6">Secreted</location>
    </subcellularLocation>
</comment>
<evidence type="ECO:0000256" key="2">
    <source>
        <dbReference type="ARBA" id="ARBA00022525"/>
    </source>
</evidence>
<keyword evidence="4 6" id="KW-1015">Disulfide bond</keyword>
<protein>
    <recommendedName>
        <fullName evidence="6">Evasin</fullName>
    </recommendedName>
</protein>
<sequence>MQFLWIFPVAIALAAAEKQAPELPPGCGEASPTTTAPKPDREYGIFTDGNRCHFKVLKSKKRLQLASCVAACPKRNVTAPFGTKCLQLIPKNDLQERKDTEDRICYVGKCIGRECYFGRLTQRCSVPDDTHNYSE</sequence>
<dbReference type="Pfam" id="PF19429">
    <property type="entry name" value="EVA_Class_A"/>
    <property type="match status" value="1"/>
</dbReference>
<dbReference type="InterPro" id="IPR045797">
    <property type="entry name" value="EVA_Class_A"/>
</dbReference>
<evidence type="ECO:0000256" key="8">
    <source>
        <dbReference type="SAM" id="SignalP"/>
    </source>
</evidence>
<feature type="region of interest" description="Disordered" evidence="7">
    <location>
        <begin position="23"/>
        <end position="42"/>
    </location>
</feature>
<name>A0A023FYL6_AMBPA</name>
<dbReference type="AlphaFoldDB" id="A0A023FYL6"/>
<evidence type="ECO:0000256" key="5">
    <source>
        <dbReference type="ARBA" id="ARBA00023180"/>
    </source>
</evidence>
<organism evidence="9">
    <name type="scientific">Amblyomma parvum</name>
    <name type="common">South American tick</name>
    <dbReference type="NCBI Taxonomy" id="251391"/>
    <lineage>
        <taxon>Eukaryota</taxon>
        <taxon>Metazoa</taxon>
        <taxon>Ecdysozoa</taxon>
        <taxon>Arthropoda</taxon>
        <taxon>Chelicerata</taxon>
        <taxon>Arachnida</taxon>
        <taxon>Acari</taxon>
        <taxon>Parasitiformes</taxon>
        <taxon>Ixodida</taxon>
        <taxon>Ixodoidea</taxon>
        <taxon>Ixodidae</taxon>
        <taxon>Amblyomminae</taxon>
        <taxon>Amblyomma</taxon>
    </lineage>
</organism>
<evidence type="ECO:0000313" key="9">
    <source>
        <dbReference type="EMBL" id="JAC26564.1"/>
    </source>
</evidence>
<dbReference type="GO" id="GO:0005576">
    <property type="term" value="C:extracellular region"/>
    <property type="evidence" value="ECO:0007669"/>
    <property type="project" value="UniProtKB-SubCell"/>
</dbReference>
<reference evidence="9" key="1">
    <citation type="submission" date="2014-03" db="EMBL/GenBank/DDBJ databases">
        <title>The sialotranscriptome of Amblyomma triste, Amblyomma parvum and Amblyomma cajennense ticks, uncovered by 454-based RNA-seq.</title>
        <authorList>
            <person name="Garcia G.R."/>
            <person name="Gardinassi L.G."/>
            <person name="Ribeiro J.M."/>
            <person name="Anatrielo E."/>
            <person name="Ferreira B.R."/>
            <person name="Moreira H.N."/>
            <person name="Mafra C."/>
            <person name="Olegario M.M."/>
            <person name="Szabo P.J."/>
            <person name="Miranda-Santos I.K."/>
            <person name="Maruyama S.R."/>
        </authorList>
    </citation>
    <scope>NUCLEOTIDE SEQUENCE</scope>
    <source>
        <strain evidence="9">Araguapaz</strain>
        <tissue evidence="9">Salivary glands</tissue>
    </source>
</reference>
<feature type="signal peptide" evidence="8">
    <location>
        <begin position="1"/>
        <end position="16"/>
    </location>
</feature>
<evidence type="ECO:0000256" key="1">
    <source>
        <dbReference type="ARBA" id="ARBA00004613"/>
    </source>
</evidence>
<keyword evidence="3 6" id="KW-0732">Signal</keyword>
<dbReference type="Gene3D" id="2.30.130.100">
    <property type="match status" value="1"/>
</dbReference>
<dbReference type="GO" id="GO:0019957">
    <property type="term" value="F:C-C chemokine binding"/>
    <property type="evidence" value="ECO:0007669"/>
    <property type="project" value="InterPro"/>
</dbReference>
<feature type="chain" id="PRO_5001515762" description="Evasin" evidence="8">
    <location>
        <begin position="17"/>
        <end position="135"/>
    </location>
</feature>
<proteinExistence type="evidence at transcript level"/>
<keyword evidence="2 6" id="KW-0964">Secreted</keyword>
<evidence type="ECO:0000256" key="3">
    <source>
        <dbReference type="ARBA" id="ARBA00022729"/>
    </source>
</evidence>
<evidence type="ECO:0000256" key="6">
    <source>
        <dbReference type="RuleBase" id="RU369006"/>
    </source>
</evidence>
<evidence type="ECO:0000256" key="7">
    <source>
        <dbReference type="SAM" id="MobiDB-lite"/>
    </source>
</evidence>
<dbReference type="EMBL" id="GBBL01000756">
    <property type="protein sequence ID" value="JAC26564.1"/>
    <property type="molecule type" value="mRNA"/>
</dbReference>
<accession>A0A023FYL6</accession>